<keyword evidence="2 5" id="KW-0812">Transmembrane</keyword>
<feature type="transmembrane region" description="Helical" evidence="5">
    <location>
        <begin position="45"/>
        <end position="65"/>
    </location>
</feature>
<accession>A0ABV5BFF7</accession>
<reference evidence="6 7" key="1">
    <citation type="submission" date="2024-09" db="EMBL/GenBank/DDBJ databases">
        <authorList>
            <person name="Ruan L."/>
        </authorList>
    </citation>
    <scope>NUCLEOTIDE SEQUENCE [LARGE SCALE GENOMIC DNA]</scope>
    <source>
        <strain evidence="6 7">D33</strain>
    </source>
</reference>
<organism evidence="6 7">
    <name type="scientific">Paenibacillus terreus</name>
    <dbReference type="NCBI Taxonomy" id="1387834"/>
    <lineage>
        <taxon>Bacteria</taxon>
        <taxon>Bacillati</taxon>
        <taxon>Bacillota</taxon>
        <taxon>Bacilli</taxon>
        <taxon>Bacillales</taxon>
        <taxon>Paenibacillaceae</taxon>
        <taxon>Paenibacillus</taxon>
    </lineage>
</organism>
<comment type="subcellular location">
    <subcellularLocation>
        <location evidence="1">Membrane</location>
        <topology evidence="1">Multi-pass membrane protein</topology>
    </subcellularLocation>
</comment>
<evidence type="ECO:0000256" key="2">
    <source>
        <dbReference type="ARBA" id="ARBA00022692"/>
    </source>
</evidence>
<evidence type="ECO:0000256" key="1">
    <source>
        <dbReference type="ARBA" id="ARBA00004141"/>
    </source>
</evidence>
<keyword evidence="4 5" id="KW-0472">Membrane</keyword>
<feature type="transmembrane region" description="Helical" evidence="5">
    <location>
        <begin position="97"/>
        <end position="115"/>
    </location>
</feature>
<dbReference type="InterPro" id="IPR016944">
    <property type="entry name" value="UCP030066"/>
</dbReference>
<evidence type="ECO:0000256" key="4">
    <source>
        <dbReference type="ARBA" id="ARBA00023136"/>
    </source>
</evidence>
<name>A0ABV5BFF7_9BACL</name>
<dbReference type="Proteomes" id="UP001580407">
    <property type="component" value="Unassembled WGS sequence"/>
</dbReference>
<evidence type="ECO:0000313" key="7">
    <source>
        <dbReference type="Proteomes" id="UP001580407"/>
    </source>
</evidence>
<dbReference type="InterPro" id="IPR032808">
    <property type="entry name" value="DoxX"/>
</dbReference>
<dbReference type="Pfam" id="PF13564">
    <property type="entry name" value="DoxX_2"/>
    <property type="match status" value="1"/>
</dbReference>
<keyword evidence="7" id="KW-1185">Reference proteome</keyword>
<dbReference type="EMBL" id="JBHILM010000041">
    <property type="protein sequence ID" value="MFB5684438.1"/>
    <property type="molecule type" value="Genomic_DNA"/>
</dbReference>
<dbReference type="PIRSF" id="PIRSF030066">
    <property type="entry name" value="UCP030066"/>
    <property type="match status" value="1"/>
</dbReference>
<evidence type="ECO:0000256" key="3">
    <source>
        <dbReference type="ARBA" id="ARBA00022989"/>
    </source>
</evidence>
<feature type="transmembrane region" description="Helical" evidence="5">
    <location>
        <begin position="72"/>
        <end position="91"/>
    </location>
</feature>
<comment type="caution">
    <text evidence="6">The sequence shown here is derived from an EMBL/GenBank/DDBJ whole genome shotgun (WGS) entry which is preliminary data.</text>
</comment>
<evidence type="ECO:0000313" key="6">
    <source>
        <dbReference type="EMBL" id="MFB5684438.1"/>
    </source>
</evidence>
<gene>
    <name evidence="6" type="ORF">ACE3NQ_26390</name>
</gene>
<protein>
    <submittedName>
        <fullName evidence="6">DoxX family protein</fullName>
    </submittedName>
</protein>
<evidence type="ECO:0000256" key="5">
    <source>
        <dbReference type="SAM" id="Phobius"/>
    </source>
</evidence>
<dbReference type="RefSeq" id="WP_375528121.1">
    <property type="nucleotide sequence ID" value="NZ_JBHILM010000041.1"/>
</dbReference>
<sequence length="138" mass="14982">MKKLAIPYWIFTVLLAALMGLGAIPDILSAPEAVTMFEHLGYPAYLLPFIGIAKLLGVVAILVPGFPRIKEWAYAGLCFDLTGAMYSNIAVDGFSGGTLVFLVGYLLIAGSYVYYHKRRKTAAQNSLNQLSGSTFQVK</sequence>
<keyword evidence="3 5" id="KW-1133">Transmembrane helix</keyword>
<proteinExistence type="predicted"/>